<comment type="caution">
    <text evidence="2">The sequence shown here is derived from an EMBL/GenBank/DDBJ whole genome shotgun (WGS) entry which is preliminary data.</text>
</comment>
<reference evidence="2 3" key="1">
    <citation type="submission" date="2017-10" db="EMBL/GenBank/DDBJ databases">
        <title>Sedimentibacterium mangrovi gen. nov., sp. nov., a novel member of family Phyllobacteriacea isolated from mangrove sediment.</title>
        <authorList>
            <person name="Liao H."/>
            <person name="Tian Y."/>
        </authorList>
    </citation>
    <scope>NUCLEOTIDE SEQUENCE [LARGE SCALE GENOMIC DNA]</scope>
    <source>
        <strain evidence="2 3">X9-2-2</strain>
    </source>
</reference>
<evidence type="ECO:0000313" key="2">
    <source>
        <dbReference type="EMBL" id="PHP68412.1"/>
    </source>
</evidence>
<dbReference type="OrthoDB" id="8452378at2"/>
<proteinExistence type="predicted"/>
<organism evidence="2 3">
    <name type="scientific">Zhengella mangrovi</name>
    <dbReference type="NCBI Taxonomy" id="1982044"/>
    <lineage>
        <taxon>Bacteria</taxon>
        <taxon>Pseudomonadati</taxon>
        <taxon>Pseudomonadota</taxon>
        <taxon>Alphaproteobacteria</taxon>
        <taxon>Hyphomicrobiales</taxon>
        <taxon>Notoacmeibacteraceae</taxon>
        <taxon>Zhengella</taxon>
    </lineage>
</organism>
<keyword evidence="1" id="KW-0812">Transmembrane</keyword>
<name>A0A2G1QSE4_9HYPH</name>
<dbReference type="AlphaFoldDB" id="A0A2G1QSE4"/>
<protein>
    <submittedName>
        <fullName evidence="2">Uncharacterized protein</fullName>
    </submittedName>
</protein>
<evidence type="ECO:0000256" key="1">
    <source>
        <dbReference type="SAM" id="Phobius"/>
    </source>
</evidence>
<evidence type="ECO:0000313" key="3">
    <source>
        <dbReference type="Proteomes" id="UP000221168"/>
    </source>
</evidence>
<dbReference type="Proteomes" id="UP000221168">
    <property type="component" value="Unassembled WGS sequence"/>
</dbReference>
<keyword evidence="1" id="KW-0472">Membrane</keyword>
<sequence length="63" mass="6662">MTPAAIGALIGLLLAAVDWLLLRSLAGRVDLDETKTALKTVGLVQFVALPLIGWFVAPYVIGE</sequence>
<dbReference type="EMBL" id="PDVP01000002">
    <property type="protein sequence ID" value="PHP68412.1"/>
    <property type="molecule type" value="Genomic_DNA"/>
</dbReference>
<gene>
    <name evidence="2" type="ORF">CSC94_05665</name>
</gene>
<feature type="transmembrane region" description="Helical" evidence="1">
    <location>
        <begin position="42"/>
        <end position="61"/>
    </location>
</feature>
<accession>A0A2G1QSE4</accession>
<keyword evidence="3" id="KW-1185">Reference proteome</keyword>
<keyword evidence="1" id="KW-1133">Transmembrane helix</keyword>